<feature type="transmembrane region" description="Helical" evidence="1">
    <location>
        <begin position="41"/>
        <end position="63"/>
    </location>
</feature>
<dbReference type="Proteomes" id="UP000680158">
    <property type="component" value="Unassembled WGS sequence"/>
</dbReference>
<reference evidence="2 3" key="1">
    <citation type="submission" date="2021-04" db="EMBL/GenBank/DDBJ databases">
        <title>novel species isolated from subtropical streams in China.</title>
        <authorList>
            <person name="Lu H."/>
        </authorList>
    </citation>
    <scope>NUCLEOTIDE SEQUENCE [LARGE SCALE GENOMIC DNA]</scope>
    <source>
        <strain evidence="2 3">BYS107W</strain>
    </source>
</reference>
<name>A0A941DFY5_9BURK</name>
<protein>
    <recommendedName>
        <fullName evidence="4">PH domain-containing protein</fullName>
    </recommendedName>
</protein>
<accession>A0A941DFY5</accession>
<proteinExistence type="predicted"/>
<feature type="transmembrane region" description="Helical" evidence="1">
    <location>
        <begin position="9"/>
        <end position="29"/>
    </location>
</feature>
<sequence>MPQYVSRQYLLLLWLILPISTVAVALFGVDAPPEQRAAQMIQLVVFMSLINLIALLIFGHFTVQLDEQTLRWHFGLLKWPSWCLLISQIQRVELCRTRWYEGKGIRLTREGMLYNAAGDGAVRIYKKDGSKIRLGSAEPEVLYAKLQARLTQLQ</sequence>
<keyword evidence="3" id="KW-1185">Reference proteome</keyword>
<keyword evidence="1" id="KW-0472">Membrane</keyword>
<evidence type="ECO:0000313" key="3">
    <source>
        <dbReference type="Proteomes" id="UP000680158"/>
    </source>
</evidence>
<keyword evidence="1" id="KW-1133">Transmembrane helix</keyword>
<gene>
    <name evidence="2" type="ORF">KDM92_16565</name>
</gene>
<keyword evidence="1" id="KW-0812">Transmembrane</keyword>
<dbReference type="RefSeq" id="WP_212685533.1">
    <property type="nucleotide sequence ID" value="NZ_JAGSPM010000013.1"/>
</dbReference>
<organism evidence="2 3">
    <name type="scientific">Undibacterium baiyunense</name>
    <dbReference type="NCBI Taxonomy" id="2828731"/>
    <lineage>
        <taxon>Bacteria</taxon>
        <taxon>Pseudomonadati</taxon>
        <taxon>Pseudomonadota</taxon>
        <taxon>Betaproteobacteria</taxon>
        <taxon>Burkholderiales</taxon>
        <taxon>Oxalobacteraceae</taxon>
        <taxon>Undibacterium</taxon>
    </lineage>
</organism>
<comment type="caution">
    <text evidence="2">The sequence shown here is derived from an EMBL/GenBank/DDBJ whole genome shotgun (WGS) entry which is preliminary data.</text>
</comment>
<evidence type="ECO:0008006" key="4">
    <source>
        <dbReference type="Google" id="ProtNLM"/>
    </source>
</evidence>
<evidence type="ECO:0000313" key="2">
    <source>
        <dbReference type="EMBL" id="MBR7748198.1"/>
    </source>
</evidence>
<evidence type="ECO:0000256" key="1">
    <source>
        <dbReference type="SAM" id="Phobius"/>
    </source>
</evidence>
<dbReference type="EMBL" id="JAGSPM010000013">
    <property type="protein sequence ID" value="MBR7748198.1"/>
    <property type="molecule type" value="Genomic_DNA"/>
</dbReference>
<dbReference type="AlphaFoldDB" id="A0A941DFY5"/>